<comment type="caution">
    <text evidence="1">The sequence shown here is derived from an EMBL/GenBank/DDBJ whole genome shotgun (WGS) entry which is preliminary data.</text>
</comment>
<accession>A0ABS0DIG1</accession>
<gene>
    <name evidence="1" type="ORF">IU449_27525</name>
</gene>
<organism evidence="1 2">
    <name type="scientific">Nocardia higoensis</name>
    <dbReference type="NCBI Taxonomy" id="228599"/>
    <lineage>
        <taxon>Bacteria</taxon>
        <taxon>Bacillati</taxon>
        <taxon>Actinomycetota</taxon>
        <taxon>Actinomycetes</taxon>
        <taxon>Mycobacteriales</taxon>
        <taxon>Nocardiaceae</taxon>
        <taxon>Nocardia</taxon>
    </lineage>
</organism>
<reference evidence="1 2" key="1">
    <citation type="submission" date="2020-10" db="EMBL/GenBank/DDBJ databases">
        <title>Identification of Nocardia species via Next-generation sequencing and recognition of intraspecies genetic diversity.</title>
        <authorList>
            <person name="Li P."/>
            <person name="Li P."/>
            <person name="Lu B."/>
        </authorList>
    </citation>
    <scope>NUCLEOTIDE SEQUENCE [LARGE SCALE GENOMIC DNA]</scope>
    <source>
        <strain evidence="1 2">BJ06-0143</strain>
    </source>
</reference>
<proteinExistence type="predicted"/>
<dbReference type="Proteomes" id="UP000707731">
    <property type="component" value="Unassembled WGS sequence"/>
</dbReference>
<dbReference type="EMBL" id="JADLQN010000011">
    <property type="protein sequence ID" value="MBF6358252.1"/>
    <property type="molecule type" value="Genomic_DNA"/>
</dbReference>
<evidence type="ECO:0000313" key="2">
    <source>
        <dbReference type="Proteomes" id="UP000707731"/>
    </source>
</evidence>
<keyword evidence="2" id="KW-1185">Reference proteome</keyword>
<dbReference type="RefSeq" id="WP_195005092.1">
    <property type="nucleotide sequence ID" value="NZ_JADLQN010000011.1"/>
</dbReference>
<evidence type="ECO:0000313" key="1">
    <source>
        <dbReference type="EMBL" id="MBF6358252.1"/>
    </source>
</evidence>
<name>A0ABS0DIG1_9NOCA</name>
<protein>
    <submittedName>
        <fullName evidence="1">Uncharacterized protein</fullName>
    </submittedName>
</protein>
<sequence length="249" mass="27159">MLAAAPPDQLVEMLPPLLWLHYSTGAQANLCVSAAMTLRSTYALLGIEARPTPVDLVIGHRAGGLLARYGGEHRWEGQNYHGHCVLWLPGSGRWIDTTVMQYPEVRASMPLPVVGRSAGTFGGNAAARTALAQGRLIAGTHMTVPREELILDYTVVADEDDTFLHGIHALAEDTERRFRDSGANLAAACLEWWRKPGIVERVRTAPYPQLHALLDAIGGAPIHVDADETWLFEIAPGRHVRLDELLPAS</sequence>